<dbReference type="PANTHER" id="PTHR48111:SF1">
    <property type="entry name" value="TWO-COMPONENT RESPONSE REGULATOR ORR33"/>
    <property type="match status" value="1"/>
</dbReference>
<name>A0A2P5PA24_9CHLR</name>
<dbReference type="InterPro" id="IPR016032">
    <property type="entry name" value="Sig_transdc_resp-reg_C-effctor"/>
</dbReference>
<protein>
    <submittedName>
        <fullName evidence="6">DNA-binding response regulator</fullName>
    </submittedName>
</protein>
<dbReference type="SMART" id="SM00448">
    <property type="entry name" value="REC"/>
    <property type="match status" value="1"/>
</dbReference>
<keyword evidence="4 6" id="KW-0238">DNA-binding</keyword>
<evidence type="ECO:0000256" key="2">
    <source>
        <dbReference type="ARBA" id="ARBA00023012"/>
    </source>
</evidence>
<dbReference type="InterPro" id="IPR036388">
    <property type="entry name" value="WH-like_DNA-bd_sf"/>
</dbReference>
<dbReference type="GO" id="GO:0000976">
    <property type="term" value="F:transcription cis-regulatory region binding"/>
    <property type="evidence" value="ECO:0007669"/>
    <property type="project" value="TreeGrafter"/>
</dbReference>
<dbReference type="InterPro" id="IPR001789">
    <property type="entry name" value="Sig_transdc_resp-reg_receiver"/>
</dbReference>
<proteinExistence type="predicted"/>
<evidence type="ECO:0000256" key="5">
    <source>
        <dbReference type="ARBA" id="ARBA00023163"/>
    </source>
</evidence>
<dbReference type="Gene3D" id="3.40.50.2300">
    <property type="match status" value="1"/>
</dbReference>
<dbReference type="PANTHER" id="PTHR48111">
    <property type="entry name" value="REGULATOR OF RPOS"/>
    <property type="match status" value="1"/>
</dbReference>
<dbReference type="PROSITE" id="PS51755">
    <property type="entry name" value="OMPR_PHOB"/>
    <property type="match status" value="1"/>
</dbReference>
<evidence type="ECO:0000256" key="1">
    <source>
        <dbReference type="ARBA" id="ARBA00022553"/>
    </source>
</evidence>
<dbReference type="PROSITE" id="PS50110">
    <property type="entry name" value="RESPONSE_REGULATORY"/>
    <property type="match status" value="1"/>
</dbReference>
<keyword evidence="2" id="KW-0902">Two-component regulatory system</keyword>
<evidence type="ECO:0000313" key="7">
    <source>
        <dbReference type="Proteomes" id="UP000235653"/>
    </source>
</evidence>
<dbReference type="SUPFAM" id="SSF46894">
    <property type="entry name" value="C-terminal effector domain of the bipartite response regulators"/>
    <property type="match status" value="1"/>
</dbReference>
<evidence type="ECO:0000256" key="4">
    <source>
        <dbReference type="ARBA" id="ARBA00023125"/>
    </source>
</evidence>
<keyword evidence="3" id="KW-0805">Transcription regulation</keyword>
<dbReference type="Proteomes" id="UP000235653">
    <property type="component" value="Unassembled WGS sequence"/>
</dbReference>
<dbReference type="InterPro" id="IPR039420">
    <property type="entry name" value="WalR-like"/>
</dbReference>
<dbReference type="SMART" id="SM00862">
    <property type="entry name" value="Trans_reg_C"/>
    <property type="match status" value="1"/>
</dbReference>
<keyword evidence="1" id="KW-0597">Phosphoprotein</keyword>
<dbReference type="RefSeq" id="WP_102331394.1">
    <property type="nucleotide sequence ID" value="NZ_CP058566.2"/>
</dbReference>
<dbReference type="Pfam" id="PF00486">
    <property type="entry name" value="Trans_reg_C"/>
    <property type="match status" value="1"/>
</dbReference>
<dbReference type="SUPFAM" id="SSF52172">
    <property type="entry name" value="CheY-like"/>
    <property type="match status" value="1"/>
</dbReference>
<dbReference type="GO" id="GO:0006355">
    <property type="term" value="P:regulation of DNA-templated transcription"/>
    <property type="evidence" value="ECO:0007669"/>
    <property type="project" value="InterPro"/>
</dbReference>
<accession>A0A2P5PA24</accession>
<dbReference type="Pfam" id="PF00072">
    <property type="entry name" value="Response_reg"/>
    <property type="match status" value="1"/>
</dbReference>
<dbReference type="InterPro" id="IPR001867">
    <property type="entry name" value="OmpR/PhoB-type_DNA-bd"/>
</dbReference>
<dbReference type="OrthoDB" id="9782655at2"/>
<dbReference type="GO" id="GO:0000156">
    <property type="term" value="F:phosphorelay response regulator activity"/>
    <property type="evidence" value="ECO:0007669"/>
    <property type="project" value="TreeGrafter"/>
</dbReference>
<dbReference type="EMBL" id="JQAN02000001">
    <property type="protein sequence ID" value="PPD59159.1"/>
    <property type="molecule type" value="Genomic_DNA"/>
</dbReference>
<dbReference type="CDD" id="cd00383">
    <property type="entry name" value="trans_reg_C"/>
    <property type="match status" value="1"/>
</dbReference>
<evidence type="ECO:0000313" key="6">
    <source>
        <dbReference type="EMBL" id="PPD59159.1"/>
    </source>
</evidence>
<keyword evidence="7" id="KW-1185">Reference proteome</keyword>
<dbReference type="AlphaFoldDB" id="A0A2P5PA24"/>
<reference evidence="6 7" key="1">
    <citation type="journal article" date="2017" name="ISME J.">
        <title>Grape pomace compost harbors organohalide-respiring Dehalogenimonas species with novel reductive dehalogenase genes.</title>
        <authorList>
            <person name="Yang Y."/>
            <person name="Higgins S.A."/>
            <person name="Yan J."/>
            <person name="Simsir B."/>
            <person name="Chourey K."/>
            <person name="Iyer R."/>
            <person name="Hettich R.L."/>
            <person name="Baldwin B."/>
            <person name="Ogles D.M."/>
            <person name="Loffler F.E."/>
        </authorList>
    </citation>
    <scope>NUCLEOTIDE SEQUENCE [LARGE SCALE GENOMIC DNA]</scope>
    <source>
        <strain evidence="6 7">GP</strain>
    </source>
</reference>
<gene>
    <name evidence="6" type="ORF">JP09_000315</name>
</gene>
<dbReference type="InterPro" id="IPR011006">
    <property type="entry name" value="CheY-like_superfamily"/>
</dbReference>
<dbReference type="GO" id="GO:0032993">
    <property type="term" value="C:protein-DNA complex"/>
    <property type="evidence" value="ECO:0007669"/>
    <property type="project" value="TreeGrafter"/>
</dbReference>
<dbReference type="Gene3D" id="1.10.10.10">
    <property type="entry name" value="Winged helix-like DNA-binding domain superfamily/Winged helix DNA-binding domain"/>
    <property type="match status" value="1"/>
</dbReference>
<organism evidence="6 7">
    <name type="scientific">Dehalogenimonas etheniformans</name>
    <dbReference type="NCBI Taxonomy" id="1536648"/>
    <lineage>
        <taxon>Bacteria</taxon>
        <taxon>Bacillati</taxon>
        <taxon>Chloroflexota</taxon>
        <taxon>Dehalococcoidia</taxon>
        <taxon>Dehalococcoidales</taxon>
        <taxon>Dehalococcoidaceae</taxon>
        <taxon>Dehalogenimonas</taxon>
    </lineage>
</organism>
<dbReference type="GO" id="GO:0005829">
    <property type="term" value="C:cytosol"/>
    <property type="evidence" value="ECO:0007669"/>
    <property type="project" value="TreeGrafter"/>
</dbReference>
<evidence type="ECO:0000256" key="3">
    <source>
        <dbReference type="ARBA" id="ARBA00023015"/>
    </source>
</evidence>
<comment type="caution">
    <text evidence="6">The sequence shown here is derived from an EMBL/GenBank/DDBJ whole genome shotgun (WGS) entry which is preliminary data.</text>
</comment>
<keyword evidence="5" id="KW-0804">Transcription</keyword>
<sequence>MNILVVDSHRDETEITISAIKVPWPDAQIIRCTTGNLGLIEVGHSDFDLIIVDLELPDMSGFDFLEMLFLHCSKPTIVLKRGLLESDEVRSLQLGADECLSKPIAQLDLIAKCQAVFRRYIGREDVSSITSGRMRLEADVHRAFVDRREVALTRNENIIMYRLMQNAGRITTYNNVAHAIWGNNVPGASAAIRMCVQRLRKKLCTDDITSVRIVTERGIGFRLVLAK</sequence>